<dbReference type="HAMAP" id="MF_01845">
    <property type="entry name" value="UPF0597"/>
    <property type="match status" value="1"/>
</dbReference>
<dbReference type="InterPro" id="IPR021144">
    <property type="entry name" value="UPF0597"/>
</dbReference>
<keyword evidence="4" id="KW-1185">Reference proteome</keyword>
<dbReference type="PANTHER" id="PTHR30501">
    <property type="entry name" value="UPF0597 PROTEIN YHAM"/>
    <property type="match status" value="1"/>
</dbReference>
<feature type="domain" description="Serine dehydratase-like alpha subunit" evidence="2">
    <location>
        <begin position="165"/>
        <end position="416"/>
    </location>
</feature>
<dbReference type="RefSeq" id="WP_073113290.1">
    <property type="nucleotide sequence ID" value="NZ_FQZY01000117.1"/>
</dbReference>
<organism evidence="3 4">
    <name type="scientific">Hespellia stercorisuis DSM 15480</name>
    <dbReference type="NCBI Taxonomy" id="1121950"/>
    <lineage>
        <taxon>Bacteria</taxon>
        <taxon>Bacillati</taxon>
        <taxon>Bacillota</taxon>
        <taxon>Clostridia</taxon>
        <taxon>Lachnospirales</taxon>
        <taxon>Lachnospiraceae</taxon>
        <taxon>Hespellia</taxon>
    </lineage>
</organism>
<dbReference type="Proteomes" id="UP000184301">
    <property type="component" value="Unassembled WGS sequence"/>
</dbReference>
<dbReference type="EMBL" id="FQZY01000117">
    <property type="protein sequence ID" value="SHK95866.1"/>
    <property type="molecule type" value="Genomic_DNA"/>
</dbReference>
<dbReference type="GO" id="GO:0019450">
    <property type="term" value="P:L-cysteine catabolic process to pyruvate"/>
    <property type="evidence" value="ECO:0007669"/>
    <property type="project" value="TreeGrafter"/>
</dbReference>
<evidence type="ECO:0000256" key="1">
    <source>
        <dbReference type="HAMAP-Rule" id="MF_01845"/>
    </source>
</evidence>
<name>A0A1M6WQD0_9FIRM</name>
<sequence length="428" mass="46223">MEKTIYDKYVCILKEELIPAMGCTEPIALAYAAAKGRELLGRLPERVVVKASGSIIKNTKSVVVPNTNQMRGIPVAVAAGIVGGKPELELQVISKMNTQEIEDVRNFVETIPIEVEALDDGFVFDILIEQHWGELKSVIRIVNSHLNIVYIEKNGKVYLDCVSDMREEKQDNFSVLSMEGIWDFVNHCDLKDVEEPIKLQMELNWAIAMEGMRQQYGANIGKVLNETYGNDIHNLACALAAAGSDARMNGCELPVVVNSGSGNQGITVSVPVMAYAEAMNIHGKKVIRALLLSNLIALYEKVGIGRLSAYCGAVSAGASAAAGIAYLNGEGYDTVIHTVVNALAASSGIICDGAKASCAAKIAIAVYTGLMGYEMYKKGQQFYAGDGIVGDGIEETLKNVGDLASKGMLETNNEIIKMMTKERKKSDE</sequence>
<dbReference type="PIRSF" id="PIRSF006054">
    <property type="entry name" value="UCP006054"/>
    <property type="match status" value="1"/>
</dbReference>
<accession>A0A1M6WQD0</accession>
<dbReference type="STRING" id="1121950.SAMN02745243_04073"/>
<dbReference type="InterPro" id="IPR005130">
    <property type="entry name" value="Ser_deHydtase-like_asu"/>
</dbReference>
<comment type="similarity">
    <text evidence="1">Belongs to the UPF0597 family.</text>
</comment>
<dbReference type="OrthoDB" id="41906at2"/>
<dbReference type="AlphaFoldDB" id="A0A1M6WQD0"/>
<evidence type="ECO:0000313" key="4">
    <source>
        <dbReference type="Proteomes" id="UP000184301"/>
    </source>
</evidence>
<evidence type="ECO:0000313" key="3">
    <source>
        <dbReference type="EMBL" id="SHK95866.1"/>
    </source>
</evidence>
<gene>
    <name evidence="3" type="ORF">SAMN02745243_04073</name>
</gene>
<proteinExistence type="inferred from homology"/>
<reference evidence="3 4" key="1">
    <citation type="submission" date="2016-11" db="EMBL/GenBank/DDBJ databases">
        <authorList>
            <person name="Jaros S."/>
            <person name="Januszkiewicz K."/>
            <person name="Wedrychowicz H."/>
        </authorList>
    </citation>
    <scope>NUCLEOTIDE SEQUENCE [LARGE SCALE GENOMIC DNA]</scope>
    <source>
        <strain evidence="3 4">DSM 15480</strain>
    </source>
</reference>
<dbReference type="PANTHER" id="PTHR30501:SF2">
    <property type="entry name" value="UPF0597 PROTEIN YHAM"/>
    <property type="match status" value="1"/>
</dbReference>
<protein>
    <recommendedName>
        <fullName evidence="1">UPF0597 protein SAMN02745243_04073</fullName>
    </recommendedName>
</protein>
<dbReference type="GO" id="GO:0080146">
    <property type="term" value="F:L-cysteine desulfhydrase activity"/>
    <property type="evidence" value="ECO:0007669"/>
    <property type="project" value="TreeGrafter"/>
</dbReference>
<evidence type="ECO:0000259" key="2">
    <source>
        <dbReference type="Pfam" id="PF03313"/>
    </source>
</evidence>
<dbReference type="Pfam" id="PF03313">
    <property type="entry name" value="SDH_alpha"/>
    <property type="match status" value="1"/>
</dbReference>